<accession>A0A3D9HWQ2</accession>
<gene>
    <name evidence="1" type="ORF">DFP90_101610</name>
</gene>
<dbReference type="AlphaFoldDB" id="A0A3D9HWQ2"/>
<protein>
    <submittedName>
        <fullName evidence="1">Uncharacterized protein</fullName>
    </submittedName>
</protein>
<dbReference type="RefSeq" id="WP_115934916.1">
    <property type="nucleotide sequence ID" value="NZ_QRDW01000001.1"/>
</dbReference>
<evidence type="ECO:0000313" key="2">
    <source>
        <dbReference type="Proteomes" id="UP000256845"/>
    </source>
</evidence>
<name>A0A3D9HWQ2_9PROT</name>
<dbReference type="InterPro" id="IPR046702">
    <property type="entry name" value="DUF6572"/>
</dbReference>
<dbReference type="EMBL" id="QRDW01000001">
    <property type="protein sequence ID" value="RED53811.1"/>
    <property type="molecule type" value="Genomic_DNA"/>
</dbReference>
<keyword evidence="2" id="KW-1185">Reference proteome</keyword>
<comment type="caution">
    <text evidence="1">The sequence shown here is derived from an EMBL/GenBank/DDBJ whole genome shotgun (WGS) entry which is preliminary data.</text>
</comment>
<dbReference type="Pfam" id="PF20212">
    <property type="entry name" value="DUF6572"/>
    <property type="match status" value="1"/>
</dbReference>
<dbReference type="Proteomes" id="UP000256845">
    <property type="component" value="Unassembled WGS sequence"/>
</dbReference>
<organism evidence="1 2">
    <name type="scientific">Aestuariispira insulae</name>
    <dbReference type="NCBI Taxonomy" id="1461337"/>
    <lineage>
        <taxon>Bacteria</taxon>
        <taxon>Pseudomonadati</taxon>
        <taxon>Pseudomonadota</taxon>
        <taxon>Alphaproteobacteria</taxon>
        <taxon>Rhodospirillales</taxon>
        <taxon>Kiloniellaceae</taxon>
        <taxon>Aestuariispira</taxon>
    </lineage>
</organism>
<evidence type="ECO:0000313" key="1">
    <source>
        <dbReference type="EMBL" id="RED53811.1"/>
    </source>
</evidence>
<sequence>MAVEQTDIIDLIGIDQETDEVVLTITDSLPWEGREDDHLFLLQEKINTYVGFIESGDILAEFPEAEGREPVITIVGKYALPDAALDFVRQAESIVAARGIKFCHELVQLH</sequence>
<proteinExistence type="predicted"/>
<reference evidence="1 2" key="1">
    <citation type="submission" date="2018-07" db="EMBL/GenBank/DDBJ databases">
        <title>Genomic Encyclopedia of Type Strains, Phase III (KMG-III): the genomes of soil and plant-associated and newly described type strains.</title>
        <authorList>
            <person name="Whitman W."/>
        </authorList>
    </citation>
    <scope>NUCLEOTIDE SEQUENCE [LARGE SCALE GENOMIC DNA]</scope>
    <source>
        <strain evidence="1 2">CECT 8488</strain>
    </source>
</reference>
<dbReference type="OrthoDB" id="2229810at2"/>